<keyword evidence="5" id="KW-1185">Reference proteome</keyword>
<feature type="chain" id="PRO_5016836830" evidence="3">
    <location>
        <begin position="21"/>
        <end position="92"/>
    </location>
</feature>
<keyword evidence="2" id="KW-0472">Membrane</keyword>
<dbReference type="RefSeq" id="WP_117298332.1">
    <property type="nucleotide sequence ID" value="NZ_QVQT02000002.1"/>
</dbReference>
<evidence type="ECO:0000256" key="2">
    <source>
        <dbReference type="SAM" id="Phobius"/>
    </source>
</evidence>
<feature type="signal peptide" evidence="3">
    <location>
        <begin position="1"/>
        <end position="20"/>
    </location>
</feature>
<name>A0A372IT30_9BACT</name>
<protein>
    <submittedName>
        <fullName evidence="4">Uncharacterized protein</fullName>
    </submittedName>
</protein>
<evidence type="ECO:0000256" key="1">
    <source>
        <dbReference type="SAM" id="MobiDB-lite"/>
    </source>
</evidence>
<sequence length="92" mass="9673">MLPGRLIAALILALALSGFAAPLYAQGCSMCRDTTAGSAPRMRQGLRRGIIVLGAAAGVVFVTILLVARGTQPREDEPEASRSYRPLPPPTK</sequence>
<organism evidence="4 5">
    <name type="scientific">Paracidobacterium acidisoli</name>
    <dbReference type="NCBI Taxonomy" id="2303751"/>
    <lineage>
        <taxon>Bacteria</taxon>
        <taxon>Pseudomonadati</taxon>
        <taxon>Acidobacteriota</taxon>
        <taxon>Terriglobia</taxon>
        <taxon>Terriglobales</taxon>
        <taxon>Acidobacteriaceae</taxon>
        <taxon>Paracidobacterium</taxon>
    </lineage>
</organism>
<keyword evidence="2" id="KW-1133">Transmembrane helix</keyword>
<evidence type="ECO:0000313" key="4">
    <source>
        <dbReference type="EMBL" id="RFU17583.1"/>
    </source>
</evidence>
<evidence type="ECO:0000313" key="5">
    <source>
        <dbReference type="Proteomes" id="UP000264702"/>
    </source>
</evidence>
<gene>
    <name evidence="4" type="ORF">D0Y96_05450</name>
</gene>
<feature type="region of interest" description="Disordered" evidence="1">
    <location>
        <begin position="71"/>
        <end position="92"/>
    </location>
</feature>
<keyword evidence="2" id="KW-0812">Transmembrane</keyword>
<keyword evidence="3" id="KW-0732">Signal</keyword>
<feature type="transmembrane region" description="Helical" evidence="2">
    <location>
        <begin position="49"/>
        <end position="68"/>
    </location>
</feature>
<dbReference type="Proteomes" id="UP000264702">
    <property type="component" value="Unassembled WGS sequence"/>
</dbReference>
<feature type="compositionally biased region" description="Basic and acidic residues" evidence="1">
    <location>
        <begin position="72"/>
        <end position="82"/>
    </location>
</feature>
<comment type="caution">
    <text evidence="4">The sequence shown here is derived from an EMBL/GenBank/DDBJ whole genome shotgun (WGS) entry which is preliminary data.</text>
</comment>
<proteinExistence type="predicted"/>
<dbReference type="EMBL" id="QVQT01000002">
    <property type="protein sequence ID" value="RFU17583.1"/>
    <property type="molecule type" value="Genomic_DNA"/>
</dbReference>
<dbReference type="OrthoDB" id="123474at2"/>
<evidence type="ECO:0000256" key="3">
    <source>
        <dbReference type="SAM" id="SignalP"/>
    </source>
</evidence>
<reference evidence="4 5" key="1">
    <citation type="submission" date="2018-08" db="EMBL/GenBank/DDBJ databases">
        <title>Acidipila sp. 4G-K13, an acidobacterium isolated from forest soil.</title>
        <authorList>
            <person name="Gao Z.-H."/>
            <person name="Qiu L.-H."/>
        </authorList>
    </citation>
    <scope>NUCLEOTIDE SEQUENCE [LARGE SCALE GENOMIC DNA]</scope>
    <source>
        <strain evidence="4 5">4G-K13</strain>
    </source>
</reference>
<dbReference type="AlphaFoldDB" id="A0A372IT30"/>
<accession>A0A372IT30</accession>